<evidence type="ECO:0000313" key="1">
    <source>
        <dbReference type="EMBL" id="KAF9604194.1"/>
    </source>
</evidence>
<feature type="non-terminal residue" evidence="1">
    <location>
        <position position="1"/>
    </location>
</feature>
<accession>A0A835LUW0</accession>
<dbReference type="Proteomes" id="UP000631114">
    <property type="component" value="Unassembled WGS sequence"/>
</dbReference>
<sequence length="107" mass="11708">MLDMAGENIRKVPTPDYAGGYDCTILSALDGFLCVFCRYPCGIVAWVMKDYGLNVSWAKSFCIIPPLITKTLSPPPGINGTCIVYEPQNELLILPQPSMETAFSDAK</sequence>
<dbReference type="EMBL" id="JADFTS010000005">
    <property type="protein sequence ID" value="KAF9604194.1"/>
    <property type="molecule type" value="Genomic_DNA"/>
</dbReference>
<comment type="caution">
    <text evidence="1">The sequence shown here is derived from an EMBL/GenBank/DDBJ whole genome shotgun (WGS) entry which is preliminary data.</text>
</comment>
<reference evidence="1 2" key="1">
    <citation type="submission" date="2020-10" db="EMBL/GenBank/DDBJ databases">
        <title>The Coptis chinensis genome and diversification of protoberbering-type alkaloids.</title>
        <authorList>
            <person name="Wang B."/>
            <person name="Shu S."/>
            <person name="Song C."/>
            <person name="Liu Y."/>
        </authorList>
    </citation>
    <scope>NUCLEOTIDE SEQUENCE [LARGE SCALE GENOMIC DNA]</scope>
    <source>
        <strain evidence="1">HL-2020</strain>
        <tissue evidence="1">Leaf</tissue>
    </source>
</reference>
<evidence type="ECO:0000313" key="2">
    <source>
        <dbReference type="Proteomes" id="UP000631114"/>
    </source>
</evidence>
<evidence type="ECO:0008006" key="3">
    <source>
        <dbReference type="Google" id="ProtNLM"/>
    </source>
</evidence>
<proteinExistence type="predicted"/>
<dbReference type="OrthoDB" id="1747591at2759"/>
<gene>
    <name evidence="1" type="ORF">IFM89_003940</name>
</gene>
<name>A0A835LUW0_9MAGN</name>
<keyword evidence="2" id="KW-1185">Reference proteome</keyword>
<protein>
    <recommendedName>
        <fullName evidence="3">F-box protein</fullName>
    </recommendedName>
</protein>
<organism evidence="1 2">
    <name type="scientific">Coptis chinensis</name>
    <dbReference type="NCBI Taxonomy" id="261450"/>
    <lineage>
        <taxon>Eukaryota</taxon>
        <taxon>Viridiplantae</taxon>
        <taxon>Streptophyta</taxon>
        <taxon>Embryophyta</taxon>
        <taxon>Tracheophyta</taxon>
        <taxon>Spermatophyta</taxon>
        <taxon>Magnoliopsida</taxon>
        <taxon>Ranunculales</taxon>
        <taxon>Ranunculaceae</taxon>
        <taxon>Coptidoideae</taxon>
        <taxon>Coptis</taxon>
    </lineage>
</organism>
<dbReference type="AlphaFoldDB" id="A0A835LUW0"/>